<reference evidence="2 3" key="1">
    <citation type="submission" date="2024-04" db="EMBL/GenBank/DDBJ databases">
        <authorList>
            <person name="Fracassetti M."/>
        </authorList>
    </citation>
    <scope>NUCLEOTIDE SEQUENCE [LARGE SCALE GENOMIC DNA]</scope>
</reference>
<feature type="region of interest" description="Disordered" evidence="1">
    <location>
        <begin position="1"/>
        <end position="59"/>
    </location>
</feature>
<dbReference type="AlphaFoldDB" id="A0AAV2CE14"/>
<dbReference type="EMBL" id="OZ034813">
    <property type="protein sequence ID" value="CAL1354126.1"/>
    <property type="molecule type" value="Genomic_DNA"/>
</dbReference>
<dbReference type="Proteomes" id="UP001497516">
    <property type="component" value="Chromosome 1"/>
</dbReference>
<feature type="compositionally biased region" description="Basic and acidic residues" evidence="1">
    <location>
        <begin position="26"/>
        <end position="38"/>
    </location>
</feature>
<evidence type="ECO:0000313" key="3">
    <source>
        <dbReference type="Proteomes" id="UP001497516"/>
    </source>
</evidence>
<feature type="compositionally biased region" description="Basic and acidic residues" evidence="1">
    <location>
        <begin position="1"/>
        <end position="14"/>
    </location>
</feature>
<organism evidence="2 3">
    <name type="scientific">Linum trigynum</name>
    <dbReference type="NCBI Taxonomy" id="586398"/>
    <lineage>
        <taxon>Eukaryota</taxon>
        <taxon>Viridiplantae</taxon>
        <taxon>Streptophyta</taxon>
        <taxon>Embryophyta</taxon>
        <taxon>Tracheophyta</taxon>
        <taxon>Spermatophyta</taxon>
        <taxon>Magnoliopsida</taxon>
        <taxon>eudicotyledons</taxon>
        <taxon>Gunneridae</taxon>
        <taxon>Pentapetalae</taxon>
        <taxon>rosids</taxon>
        <taxon>fabids</taxon>
        <taxon>Malpighiales</taxon>
        <taxon>Linaceae</taxon>
        <taxon>Linum</taxon>
    </lineage>
</organism>
<keyword evidence="3" id="KW-1185">Reference proteome</keyword>
<accession>A0AAV2CE14</accession>
<evidence type="ECO:0000256" key="1">
    <source>
        <dbReference type="SAM" id="MobiDB-lite"/>
    </source>
</evidence>
<protein>
    <submittedName>
        <fullName evidence="2">Uncharacterized protein</fullName>
    </submittedName>
</protein>
<proteinExistence type="predicted"/>
<name>A0AAV2CE14_9ROSI</name>
<sequence length="184" mass="20907">MGRKIFEEEEDRQRFPRQSDSVWINKDIRGSKGADPRLQHGSRSLGKVSDDRLQQEPRVLTRHNDTVAKHPISDDSPLWMGSSTNPFLMTELRGQQSRSPFRVPIIRAPKLVIGWQKRSGKVIARSGGSPVMSGRRLHSLREPQGRKSTQLEQPFINSHARTERVIDGPISVDQGEGTDVVRRR</sequence>
<evidence type="ECO:0000313" key="2">
    <source>
        <dbReference type="EMBL" id="CAL1354126.1"/>
    </source>
</evidence>
<gene>
    <name evidence="2" type="ORF">LTRI10_LOCUS1974</name>
</gene>